<feature type="compositionally biased region" description="Acidic residues" evidence="1">
    <location>
        <begin position="9"/>
        <end position="30"/>
    </location>
</feature>
<sequence>MAKKKASQTEEELQEAAEDTEEQAEEEQEAAEAVVAHDSKGTCKPDHQYAVIQDNRVVNIINGADLPVYNKDDLKLIELQKGKEKFYGVGSVVVNGVLQPLDLATAKRKGLEELNAVFDEKAAQMQEDFTPFEEVLTYELQYQEAQKFNQDNTAPTPFLDTLSQSRGEDKKALVSKILQKHQDYTLELAKLMGKRHKLRDKIQQAKNLETLFKVAIEL</sequence>
<accession>A0A0K2YDD8</accession>
<gene>
    <name evidence="2" type="ORF">HHE01_00180</name>
</gene>
<protein>
    <submittedName>
        <fullName evidence="2">Uncharacterized protein</fullName>
    </submittedName>
</protein>
<organism evidence="2 3">
    <name type="scientific">Helicobacter heilmannii</name>
    <dbReference type="NCBI Taxonomy" id="35817"/>
    <lineage>
        <taxon>Bacteria</taxon>
        <taxon>Pseudomonadati</taxon>
        <taxon>Campylobacterota</taxon>
        <taxon>Epsilonproteobacteria</taxon>
        <taxon>Campylobacterales</taxon>
        <taxon>Helicobacteraceae</taxon>
        <taxon>Helicobacter</taxon>
    </lineage>
</organism>
<feature type="region of interest" description="Disordered" evidence="1">
    <location>
        <begin position="1"/>
        <end position="42"/>
    </location>
</feature>
<dbReference type="Proteomes" id="UP000046090">
    <property type="component" value="Unassembled WGS sequence"/>
</dbReference>
<proteinExistence type="predicted"/>
<dbReference type="EMBL" id="CDMK01000003">
    <property type="protein sequence ID" value="CRI35020.1"/>
    <property type="molecule type" value="Genomic_DNA"/>
</dbReference>
<dbReference type="RefSeq" id="WP_015106639.1">
    <property type="nucleotide sequence ID" value="NZ_CDMK01000003.1"/>
</dbReference>
<reference evidence="3" key="1">
    <citation type="submission" date="2014-12" db="EMBL/GenBank/DDBJ databases">
        <authorList>
            <person name="Smet A."/>
        </authorList>
    </citation>
    <scope>NUCLEOTIDE SEQUENCE [LARGE SCALE GENOMIC DNA]</scope>
</reference>
<dbReference type="AlphaFoldDB" id="A0A0K2YDD8"/>
<evidence type="ECO:0000313" key="2">
    <source>
        <dbReference type="EMBL" id="CRI35020.1"/>
    </source>
</evidence>
<evidence type="ECO:0000256" key="1">
    <source>
        <dbReference type="SAM" id="MobiDB-lite"/>
    </source>
</evidence>
<dbReference type="GeneID" id="76197514"/>
<evidence type="ECO:0000313" key="3">
    <source>
        <dbReference type="Proteomes" id="UP000046090"/>
    </source>
</evidence>
<name>A0A0K2YDD8_HELHE</name>
<keyword evidence="3" id="KW-1185">Reference proteome</keyword>